<dbReference type="PANTHER" id="PTHR33387:SF3">
    <property type="entry name" value="DUF985 DOMAIN-CONTAINING PROTEIN"/>
    <property type="match status" value="1"/>
</dbReference>
<dbReference type="EMBL" id="JASHIF010000010">
    <property type="protein sequence ID" value="MDI9860079.1"/>
    <property type="molecule type" value="Genomic_DNA"/>
</dbReference>
<protein>
    <submittedName>
        <fullName evidence="2">Cupin domain-containing protein</fullName>
    </submittedName>
</protein>
<gene>
    <name evidence="2" type="ORF">QM524_12735</name>
</gene>
<dbReference type="Gene3D" id="2.60.120.10">
    <property type="entry name" value="Jelly Rolls"/>
    <property type="match status" value="1"/>
</dbReference>
<feature type="domain" description="DUF985" evidence="1">
    <location>
        <begin position="9"/>
        <end position="149"/>
    </location>
</feature>
<dbReference type="CDD" id="cd06121">
    <property type="entry name" value="cupin_YML079wp"/>
    <property type="match status" value="1"/>
</dbReference>
<dbReference type="InterPro" id="IPR014710">
    <property type="entry name" value="RmlC-like_jellyroll"/>
</dbReference>
<keyword evidence="3" id="KW-1185">Reference proteome</keyword>
<sequence>MNQIIKNAQYWVEKFKMLEHPEGGYFAETYRSTESIPQEALPERFKGKRVFSTGIYFLLENHHFSAFHRIEADEIWHFYAGGSLDVFMISPDGQLNIIHLGNNPDEGQVFQAVVPAGYWFASKPQKESAYSLVGCTVAPGFDFEGFELAERASLQALFPQHTHLIESLTR</sequence>
<dbReference type="PANTHER" id="PTHR33387">
    <property type="entry name" value="RMLC-LIKE JELLY ROLL FOLD PROTEIN"/>
    <property type="match status" value="1"/>
</dbReference>
<proteinExistence type="predicted"/>
<name>A0ABT6Y9G3_9BACT</name>
<dbReference type="Pfam" id="PF06172">
    <property type="entry name" value="Cupin_5"/>
    <property type="match status" value="1"/>
</dbReference>
<organism evidence="2 3">
    <name type="scientific">Flectobacillus roseus</name>
    <dbReference type="NCBI Taxonomy" id="502259"/>
    <lineage>
        <taxon>Bacteria</taxon>
        <taxon>Pseudomonadati</taxon>
        <taxon>Bacteroidota</taxon>
        <taxon>Cytophagia</taxon>
        <taxon>Cytophagales</taxon>
        <taxon>Flectobacillaceae</taxon>
        <taxon>Flectobacillus</taxon>
    </lineage>
</organism>
<dbReference type="RefSeq" id="WP_283344899.1">
    <property type="nucleotide sequence ID" value="NZ_JASHIF010000010.1"/>
</dbReference>
<accession>A0ABT6Y9G3</accession>
<evidence type="ECO:0000313" key="3">
    <source>
        <dbReference type="Proteomes" id="UP001236507"/>
    </source>
</evidence>
<dbReference type="Proteomes" id="UP001236507">
    <property type="component" value="Unassembled WGS sequence"/>
</dbReference>
<evidence type="ECO:0000259" key="1">
    <source>
        <dbReference type="Pfam" id="PF06172"/>
    </source>
</evidence>
<dbReference type="SUPFAM" id="SSF51182">
    <property type="entry name" value="RmlC-like cupins"/>
    <property type="match status" value="1"/>
</dbReference>
<dbReference type="InterPro" id="IPR011051">
    <property type="entry name" value="RmlC_Cupin_sf"/>
</dbReference>
<reference evidence="2 3" key="1">
    <citation type="submission" date="2023-05" db="EMBL/GenBank/DDBJ databases">
        <title>Novel species of genus Flectobacillus isolated from stream in China.</title>
        <authorList>
            <person name="Lu H."/>
        </authorList>
    </citation>
    <scope>NUCLEOTIDE SEQUENCE [LARGE SCALE GENOMIC DNA]</scope>
    <source>
        <strain evidence="2 3">KCTC 42575</strain>
    </source>
</reference>
<dbReference type="InterPro" id="IPR039935">
    <property type="entry name" value="YML079W-like"/>
</dbReference>
<evidence type="ECO:0000313" key="2">
    <source>
        <dbReference type="EMBL" id="MDI9860079.1"/>
    </source>
</evidence>
<dbReference type="InterPro" id="IPR009327">
    <property type="entry name" value="Cupin_DUF985"/>
</dbReference>
<comment type="caution">
    <text evidence="2">The sequence shown here is derived from an EMBL/GenBank/DDBJ whole genome shotgun (WGS) entry which is preliminary data.</text>
</comment>